<reference evidence="4" key="2">
    <citation type="submission" date="2013-12" db="EMBL/GenBank/DDBJ databases">
        <title>Evolution of pathogenesis and genome organization in the Tremellales.</title>
        <authorList>
            <person name="Cuomo C."/>
            <person name="Litvintseva A."/>
            <person name="Heitman J."/>
            <person name="Chen Y."/>
            <person name="Sun S."/>
            <person name="Springer D."/>
            <person name="Dromer F."/>
            <person name="Young S."/>
            <person name="Zeng Q."/>
            <person name="Chapman S."/>
            <person name="Gujja S."/>
            <person name="Saif S."/>
            <person name="Birren B."/>
        </authorList>
    </citation>
    <scope>NUCLEOTIDE SEQUENCE [LARGE SCALE GENOMIC DNA]</scope>
    <source>
        <strain evidence="4">BCC8398</strain>
    </source>
</reference>
<feature type="transmembrane region" description="Helical" evidence="2">
    <location>
        <begin position="81"/>
        <end position="105"/>
    </location>
</feature>
<protein>
    <submittedName>
        <fullName evidence="3">Uncharacterized protein</fullName>
    </submittedName>
</protein>
<feature type="transmembrane region" description="Helical" evidence="2">
    <location>
        <begin position="20"/>
        <end position="46"/>
    </location>
</feature>
<gene>
    <name evidence="3" type="ORF">I316_01084</name>
</gene>
<sequence>MSLQDRLGTQDALSLLTTGTSLALVTAGSTTGFGYNFPLMLFGIVAHEMHSTTVPFRQFLTLVLFTGIFDIYTLLFHSFGFFTLLFSILLALLKVPIFFTCLNALRERGSDFNVGGWGLPAGVRMPGGGGVSNWNMPMPGGFGGHTSAPSQTAQPSQQGAAPGTFPSSGGFRLGGDDDDQGQGHPTPPPAPGRGGYQTIA</sequence>
<keyword evidence="2" id="KW-0812">Transmembrane</keyword>
<feature type="transmembrane region" description="Helical" evidence="2">
    <location>
        <begin position="58"/>
        <end position="75"/>
    </location>
</feature>
<evidence type="ECO:0000256" key="1">
    <source>
        <dbReference type="SAM" id="MobiDB-lite"/>
    </source>
</evidence>
<reference evidence="3 4" key="1">
    <citation type="submission" date="2013-07" db="EMBL/GenBank/DDBJ databases">
        <title>The Genome Sequence of Cryptococcus heveanensis BCC8398.</title>
        <authorList>
            <consortium name="The Broad Institute Genome Sequencing Platform"/>
            <person name="Cuomo C."/>
            <person name="Litvintseva A."/>
            <person name="Chen Y."/>
            <person name="Heitman J."/>
            <person name="Sun S."/>
            <person name="Springer D."/>
            <person name="Dromer F."/>
            <person name="Young S.K."/>
            <person name="Zeng Q."/>
            <person name="Gargeya S."/>
            <person name="Fitzgerald M."/>
            <person name="Abouelleil A."/>
            <person name="Alvarado L."/>
            <person name="Berlin A.M."/>
            <person name="Chapman S.B."/>
            <person name="Dewar J."/>
            <person name="Goldberg J."/>
            <person name="Griggs A."/>
            <person name="Gujja S."/>
            <person name="Hansen M."/>
            <person name="Howarth C."/>
            <person name="Imamovic A."/>
            <person name="Larimer J."/>
            <person name="McCowan C."/>
            <person name="Murphy C."/>
            <person name="Pearson M."/>
            <person name="Priest M."/>
            <person name="Roberts A."/>
            <person name="Saif S."/>
            <person name="Shea T."/>
            <person name="Sykes S."/>
            <person name="Wortman J."/>
            <person name="Nusbaum C."/>
            <person name="Birren B."/>
        </authorList>
    </citation>
    <scope>NUCLEOTIDE SEQUENCE [LARGE SCALE GENOMIC DNA]</scope>
    <source>
        <strain evidence="3 4">BCC8398</strain>
    </source>
</reference>
<feature type="compositionally biased region" description="Low complexity" evidence="1">
    <location>
        <begin position="146"/>
        <end position="164"/>
    </location>
</feature>
<feature type="region of interest" description="Disordered" evidence="1">
    <location>
        <begin position="134"/>
        <end position="200"/>
    </location>
</feature>
<evidence type="ECO:0000313" key="4">
    <source>
        <dbReference type="Proteomes" id="UP000092666"/>
    </source>
</evidence>
<dbReference type="OrthoDB" id="2564605at2759"/>
<dbReference type="AlphaFoldDB" id="A0A1B9H1P7"/>
<keyword evidence="4" id="KW-1185">Reference proteome</keyword>
<evidence type="ECO:0000256" key="2">
    <source>
        <dbReference type="SAM" id="Phobius"/>
    </source>
</evidence>
<evidence type="ECO:0000313" key="3">
    <source>
        <dbReference type="EMBL" id="OCF37177.1"/>
    </source>
</evidence>
<proteinExistence type="predicted"/>
<organism evidence="3 4">
    <name type="scientific">Kwoniella heveanensis BCC8398</name>
    <dbReference type="NCBI Taxonomy" id="1296120"/>
    <lineage>
        <taxon>Eukaryota</taxon>
        <taxon>Fungi</taxon>
        <taxon>Dikarya</taxon>
        <taxon>Basidiomycota</taxon>
        <taxon>Agaricomycotina</taxon>
        <taxon>Tremellomycetes</taxon>
        <taxon>Tremellales</taxon>
        <taxon>Cryptococcaceae</taxon>
        <taxon>Kwoniella</taxon>
    </lineage>
</organism>
<accession>A0A1B9H1P7</accession>
<name>A0A1B9H1P7_9TREE</name>
<dbReference type="Proteomes" id="UP000092666">
    <property type="component" value="Unassembled WGS sequence"/>
</dbReference>
<keyword evidence="2" id="KW-0472">Membrane</keyword>
<dbReference type="EMBL" id="KI669493">
    <property type="protein sequence ID" value="OCF37177.1"/>
    <property type="molecule type" value="Genomic_DNA"/>
</dbReference>
<keyword evidence="2" id="KW-1133">Transmembrane helix</keyword>